<reference evidence="1" key="1">
    <citation type="journal article" date="2015" name="Nature">
        <title>Complex archaea that bridge the gap between prokaryotes and eukaryotes.</title>
        <authorList>
            <person name="Spang A."/>
            <person name="Saw J.H."/>
            <person name="Jorgensen S.L."/>
            <person name="Zaremba-Niedzwiedzka K."/>
            <person name="Martijn J."/>
            <person name="Lind A.E."/>
            <person name="van Eijk R."/>
            <person name="Schleper C."/>
            <person name="Guy L."/>
            <person name="Ettema T.J."/>
        </authorList>
    </citation>
    <scope>NUCLEOTIDE SEQUENCE</scope>
</reference>
<name>A0A0F8XJS7_9ZZZZ</name>
<sequence length="253" mass="28532">MSPLAPTRTAQLTLVDKEIASLMFRDVDKPDRMPVLFALRDRLSPAAYWKLTRDVWTTSESLFADEDLIPTLLTHHPACARLFMNVAERRTLAAMPSPVPVFRGASPTNRNGYSWTLDRDTARFFARRSVADEVGYVYEGRVDRDDVIGFLTGRNEVEIVVDPLNVRSNLYTVLAPDDMNEGRHLYWLAQTGNLLPDLPLVFPLDGEDAFTAAYEGRIARLRAYDLHVLADREQVRLDGARFLGPVAGPEERA</sequence>
<dbReference type="AlphaFoldDB" id="A0A0F8XJS7"/>
<gene>
    <name evidence="1" type="ORF">LCGC14_2936900</name>
</gene>
<proteinExistence type="predicted"/>
<protein>
    <submittedName>
        <fullName evidence="1">Uncharacterized protein</fullName>
    </submittedName>
</protein>
<dbReference type="EMBL" id="LAZR01058792">
    <property type="protein sequence ID" value="KKK69153.1"/>
    <property type="molecule type" value="Genomic_DNA"/>
</dbReference>
<accession>A0A0F8XJS7</accession>
<organism evidence="1">
    <name type="scientific">marine sediment metagenome</name>
    <dbReference type="NCBI Taxonomy" id="412755"/>
    <lineage>
        <taxon>unclassified sequences</taxon>
        <taxon>metagenomes</taxon>
        <taxon>ecological metagenomes</taxon>
    </lineage>
</organism>
<comment type="caution">
    <text evidence="1">The sequence shown here is derived from an EMBL/GenBank/DDBJ whole genome shotgun (WGS) entry which is preliminary data.</text>
</comment>
<evidence type="ECO:0000313" key="1">
    <source>
        <dbReference type="EMBL" id="KKK69153.1"/>
    </source>
</evidence>